<dbReference type="InterPro" id="IPR005176">
    <property type="entry name" value="PONY_dom"/>
</dbReference>
<dbReference type="Gene3D" id="1.10.238.10">
    <property type="entry name" value="EF-hand"/>
    <property type="match status" value="1"/>
</dbReference>
<name>A0A8H3U058_9TREE</name>
<dbReference type="SUPFAM" id="SSF46934">
    <property type="entry name" value="UBA-like"/>
    <property type="match status" value="1"/>
</dbReference>
<evidence type="ECO:0000256" key="1">
    <source>
        <dbReference type="ARBA" id="ARBA00022786"/>
    </source>
</evidence>
<dbReference type="GO" id="GO:0031624">
    <property type="term" value="F:ubiquitin conjugating enzyme binding"/>
    <property type="evidence" value="ECO:0007669"/>
    <property type="project" value="TreeGrafter"/>
</dbReference>
<dbReference type="InterPro" id="IPR009060">
    <property type="entry name" value="UBA-like_sf"/>
</dbReference>
<gene>
    <name evidence="4" type="ORF">NliqN6_6700</name>
</gene>
<dbReference type="PANTHER" id="PTHR12281:SF31">
    <property type="entry name" value="DCN1-LIKE PROTEIN 3"/>
    <property type="match status" value="1"/>
</dbReference>
<dbReference type="PANTHER" id="PTHR12281">
    <property type="entry name" value="RP42 RELATED"/>
    <property type="match status" value="1"/>
</dbReference>
<comment type="function">
    <text evidence="2">Neddylation of cullins play an essential role in the regulation of SCF-type complexes activity.</text>
</comment>
<evidence type="ECO:0000259" key="3">
    <source>
        <dbReference type="PROSITE" id="PS51229"/>
    </source>
</evidence>
<dbReference type="EMBL" id="BLZA01000058">
    <property type="protein sequence ID" value="GHJ90298.1"/>
    <property type="molecule type" value="Genomic_DNA"/>
</dbReference>
<dbReference type="PROSITE" id="PS51229">
    <property type="entry name" value="DCUN1"/>
    <property type="match status" value="1"/>
</dbReference>
<reference evidence="4" key="1">
    <citation type="submission" date="2020-07" db="EMBL/GenBank/DDBJ databases">
        <title>Draft Genome Sequence of a Deep-Sea Yeast, Naganishia (Cryptococcus) liquefaciens strain N6.</title>
        <authorList>
            <person name="Han Y.W."/>
            <person name="Kajitani R."/>
            <person name="Morimoto H."/>
            <person name="Parhat M."/>
            <person name="Tsubouchi H."/>
            <person name="Bakenova O."/>
            <person name="Ogata M."/>
            <person name="Argunhan B."/>
            <person name="Aoki R."/>
            <person name="Kajiwara S."/>
            <person name="Itoh T."/>
            <person name="Iwasaki H."/>
        </authorList>
    </citation>
    <scope>NUCLEOTIDE SEQUENCE</scope>
    <source>
        <strain evidence="4">N6</strain>
    </source>
</reference>
<dbReference type="Gene3D" id="1.10.8.10">
    <property type="entry name" value="DNA helicase RuvA subunit, C-terminal domain"/>
    <property type="match status" value="1"/>
</dbReference>
<dbReference type="GO" id="GO:0097602">
    <property type="term" value="F:cullin family protein binding"/>
    <property type="evidence" value="ECO:0007669"/>
    <property type="project" value="TreeGrafter"/>
</dbReference>
<dbReference type="Proteomes" id="UP000620104">
    <property type="component" value="Unassembled WGS sequence"/>
</dbReference>
<sequence length="290" mass="31955">MLKSKTPSASTQSSAIASLRAITGATQADATRLLKKAAWGVERAIDLFYNDSAAQAAANGASSKAAASNDKKLGQIWDKYKDESSNLITIDGTMKLCEDLDIDPQADLVMFCLATDLGSKNLGEWPRDEWIKGWKAISPQVDSIESMKAQLPALRKRLVQDPEYFKKVYTHTFSLSLLQAGARSLELDTAITYWQAFLPPALESTPSALASTRPDAASSSSPPEFSKDDLGLWCDFMRTKGKAVTRDTWVLFIDFVRSIDKDFKDYDEEAAWPATIDAFVEYARQKKGTA</sequence>
<protein>
    <recommendedName>
        <fullName evidence="2">Defective in cullin neddylation protein</fullName>
    </recommendedName>
</protein>
<evidence type="ECO:0000313" key="5">
    <source>
        <dbReference type="Proteomes" id="UP000620104"/>
    </source>
</evidence>
<dbReference type="InterPro" id="IPR042460">
    <property type="entry name" value="DCN1-like_PONY"/>
</dbReference>
<proteinExistence type="predicted"/>
<keyword evidence="5" id="KW-1185">Reference proteome</keyword>
<dbReference type="OrthoDB" id="27198at2759"/>
<accession>A0A8H3U058</accession>
<dbReference type="GO" id="GO:0032182">
    <property type="term" value="F:ubiquitin-like protein binding"/>
    <property type="evidence" value="ECO:0007669"/>
    <property type="project" value="TreeGrafter"/>
</dbReference>
<dbReference type="CDD" id="cd14273">
    <property type="entry name" value="UBA_TAP-C_like"/>
    <property type="match status" value="1"/>
</dbReference>
<evidence type="ECO:0000256" key="2">
    <source>
        <dbReference type="RuleBase" id="RU410713"/>
    </source>
</evidence>
<dbReference type="GO" id="GO:0000151">
    <property type="term" value="C:ubiquitin ligase complex"/>
    <property type="evidence" value="ECO:0007669"/>
    <property type="project" value="TreeGrafter"/>
</dbReference>
<dbReference type="GO" id="GO:0045116">
    <property type="term" value="P:protein neddylation"/>
    <property type="evidence" value="ECO:0007669"/>
    <property type="project" value="TreeGrafter"/>
</dbReference>
<dbReference type="Pfam" id="PF03556">
    <property type="entry name" value="Cullin_binding"/>
    <property type="match status" value="1"/>
</dbReference>
<evidence type="ECO:0000313" key="4">
    <source>
        <dbReference type="EMBL" id="GHJ90298.1"/>
    </source>
</evidence>
<dbReference type="InterPro" id="IPR014764">
    <property type="entry name" value="DCN-prot"/>
</dbReference>
<feature type="domain" description="DCUN1" evidence="3">
    <location>
        <begin position="68"/>
        <end position="284"/>
    </location>
</feature>
<keyword evidence="1" id="KW-0833">Ubl conjugation pathway</keyword>
<dbReference type="AlphaFoldDB" id="A0A8H3U058"/>
<dbReference type="Gene3D" id="1.10.238.200">
    <property type="entry name" value="Cullin, PONY binding domain"/>
    <property type="match status" value="1"/>
</dbReference>
<dbReference type="Pfam" id="PF14555">
    <property type="entry name" value="UBA_4"/>
    <property type="match status" value="1"/>
</dbReference>
<comment type="caution">
    <text evidence="4">The sequence shown here is derived from an EMBL/GenBank/DDBJ whole genome shotgun (WGS) entry which is preliminary data.</text>
</comment>
<organism evidence="4 5">
    <name type="scientific">Naganishia liquefaciens</name>
    <dbReference type="NCBI Taxonomy" id="104408"/>
    <lineage>
        <taxon>Eukaryota</taxon>
        <taxon>Fungi</taxon>
        <taxon>Dikarya</taxon>
        <taxon>Basidiomycota</taxon>
        <taxon>Agaricomycotina</taxon>
        <taxon>Tremellomycetes</taxon>
        <taxon>Filobasidiales</taxon>
        <taxon>Filobasidiaceae</taxon>
        <taxon>Naganishia</taxon>
    </lineage>
</organism>